<gene>
    <name evidence="1" type="ORF">MGAL_10B015789</name>
</gene>
<evidence type="ECO:0000313" key="2">
    <source>
        <dbReference type="Proteomes" id="UP000596742"/>
    </source>
</evidence>
<organism evidence="1 2">
    <name type="scientific">Mytilus galloprovincialis</name>
    <name type="common">Mediterranean mussel</name>
    <dbReference type="NCBI Taxonomy" id="29158"/>
    <lineage>
        <taxon>Eukaryota</taxon>
        <taxon>Metazoa</taxon>
        <taxon>Spiralia</taxon>
        <taxon>Lophotrochozoa</taxon>
        <taxon>Mollusca</taxon>
        <taxon>Bivalvia</taxon>
        <taxon>Autobranchia</taxon>
        <taxon>Pteriomorphia</taxon>
        <taxon>Mytilida</taxon>
        <taxon>Mytiloidea</taxon>
        <taxon>Mytilidae</taxon>
        <taxon>Mytilinae</taxon>
        <taxon>Mytilus</taxon>
    </lineage>
</organism>
<name>A0A8B6ED77_MYTGA</name>
<dbReference type="Proteomes" id="UP000596742">
    <property type="component" value="Unassembled WGS sequence"/>
</dbReference>
<proteinExistence type="predicted"/>
<sequence>MSVYIEKYNTRAQELLKYMRDIRLAATRSENWATYDEQFRLKIEKNPNLSWGNIHGEYWLLHITSPTVHNSVSVQSQGYRTDTQNRGNYNSNAATLPNNRTHQKSQVTSGSVNMSCLNTYVKYAVANTEKPNVITGRKEEITKSINFYSLGNTPIKVSVLENYLEFYPLNNVAHEIISGFKYGFSLKYFGSREPRESSNLKSALQLPKIFKEKLMKEVKLGRIAGPFRYPPFPTLQVSPMGLVPKKDGDFRLIQHLSYPENNSINDFIDKDHCSVQYSSVDEAACLINRHKTFARLSQCDVKAAFSFVANCPARF</sequence>
<comment type="caution">
    <text evidence="1">The sequence shown here is derived from an EMBL/GenBank/DDBJ whole genome shotgun (WGS) entry which is preliminary data.</text>
</comment>
<dbReference type="PANTHER" id="PTHR35558">
    <property type="entry name" value="SGNH_HYDRO DOMAIN-CONTAINING PROTEIN"/>
    <property type="match status" value="1"/>
</dbReference>
<accession>A0A8B6ED77</accession>
<dbReference type="EMBL" id="UYJE01004904">
    <property type="protein sequence ID" value="VDI32403.1"/>
    <property type="molecule type" value="Genomic_DNA"/>
</dbReference>
<protein>
    <submittedName>
        <fullName evidence="1">Uncharacterized protein</fullName>
    </submittedName>
</protein>
<evidence type="ECO:0000313" key="1">
    <source>
        <dbReference type="EMBL" id="VDI32403.1"/>
    </source>
</evidence>
<dbReference type="OrthoDB" id="6187655at2759"/>
<keyword evidence="2" id="KW-1185">Reference proteome</keyword>
<reference evidence="1" key="1">
    <citation type="submission" date="2018-11" db="EMBL/GenBank/DDBJ databases">
        <authorList>
            <person name="Alioto T."/>
            <person name="Alioto T."/>
        </authorList>
    </citation>
    <scope>NUCLEOTIDE SEQUENCE</scope>
</reference>
<dbReference type="PANTHER" id="PTHR35558:SF1">
    <property type="entry name" value="ENDONUCLEASE_EXONUCLEASE_PHOSPHATASE DOMAIN-CONTAINING PROTEIN"/>
    <property type="match status" value="1"/>
</dbReference>
<dbReference type="AlphaFoldDB" id="A0A8B6ED77"/>